<protein>
    <recommendedName>
        <fullName evidence="4">Transmembrane protein</fullName>
    </recommendedName>
</protein>
<dbReference type="EMBL" id="AHKC01009800">
    <property type="protein sequence ID" value="EKF32510.1"/>
    <property type="molecule type" value="Genomic_DNA"/>
</dbReference>
<keyword evidence="1" id="KW-0812">Transmembrane</keyword>
<organism evidence="2 3">
    <name type="scientific">Trypanosoma cruzi marinkellei</name>
    <dbReference type="NCBI Taxonomy" id="85056"/>
    <lineage>
        <taxon>Eukaryota</taxon>
        <taxon>Discoba</taxon>
        <taxon>Euglenozoa</taxon>
        <taxon>Kinetoplastea</taxon>
        <taxon>Metakinetoplastina</taxon>
        <taxon>Trypanosomatida</taxon>
        <taxon>Trypanosomatidae</taxon>
        <taxon>Trypanosoma</taxon>
        <taxon>Schizotrypanum</taxon>
    </lineage>
</organism>
<keyword evidence="1" id="KW-1133">Transmembrane helix</keyword>
<evidence type="ECO:0000313" key="3">
    <source>
        <dbReference type="Proteomes" id="UP000007350"/>
    </source>
</evidence>
<dbReference type="Proteomes" id="UP000007350">
    <property type="component" value="Unassembled WGS sequence"/>
</dbReference>
<sequence length="601" mass="65938">MSPPDGCNALSYSPETRLNCIICTAAAGSSLLAGVVFFVNYFGFFYSSALRSVFNDVFAVVVILQVLQALQLFIFSLITVLRGEGILELGNCSQSGMTYAMCNMNASFFQYLDAMGQLLQTIFFFALANSRRLTSLEQLDSSDDERIVRTGEITNGRNAHTSWEHGYSSSTGSYTSALTQHSHNVSDDRLKRRCRSSNPEEEGSCGFFSLFCSCWKHILPCCDGRHPHTNRTTTTTSGTVATNRNGPPLSFSRFQSPLLPHEDDENGETVTNAERRTLLRVTWKAYLVGFLYASISLLLCWLLIVYVPDIVLLPRDKAENFETSRTIENTLFFSEEFAWCWVPGGGDLSPSSSSLQKNILLLLQVTVGYGWLLLFIFSAFYSYTVLRRSSPSLLHDNPIVICRIVIFCAYPTLVCIISALERFVVTSASSHAASVARIYLSATVSFMYPFSAAVNVLLFLYTEELMGWIAAEFCKRCCRCIHGVQHVGGPRPRIGFGSSSDFRDQIFSERVEGNSVITTTGFCAVVKAIACSTVSGLPPGGAPYASTSSNDVFTPGDRGSLRVPTAATESLPEPRTTQAVHRNAGASMYLPPSNEPAVGSV</sequence>
<feature type="transmembrane region" description="Helical" evidence="1">
    <location>
        <begin position="439"/>
        <end position="461"/>
    </location>
</feature>
<accession>K2MZP0</accession>
<evidence type="ECO:0000313" key="2">
    <source>
        <dbReference type="EMBL" id="EKF32510.1"/>
    </source>
</evidence>
<dbReference type="OrthoDB" id="248031at2759"/>
<feature type="transmembrane region" description="Helical" evidence="1">
    <location>
        <begin position="285"/>
        <end position="307"/>
    </location>
</feature>
<comment type="caution">
    <text evidence="2">The sequence shown here is derived from an EMBL/GenBank/DDBJ whole genome shotgun (WGS) entry which is preliminary data.</text>
</comment>
<dbReference type="AlphaFoldDB" id="K2MZP0"/>
<keyword evidence="3" id="KW-1185">Reference proteome</keyword>
<proteinExistence type="predicted"/>
<keyword evidence="1" id="KW-0472">Membrane</keyword>
<evidence type="ECO:0000256" key="1">
    <source>
        <dbReference type="SAM" id="Phobius"/>
    </source>
</evidence>
<feature type="transmembrane region" description="Helical" evidence="1">
    <location>
        <begin position="57"/>
        <end position="81"/>
    </location>
</feature>
<name>K2MZP0_TRYCR</name>
<evidence type="ECO:0008006" key="4">
    <source>
        <dbReference type="Google" id="ProtNLM"/>
    </source>
</evidence>
<feature type="transmembrane region" description="Helical" evidence="1">
    <location>
        <begin position="398"/>
        <end position="419"/>
    </location>
</feature>
<feature type="transmembrane region" description="Helical" evidence="1">
    <location>
        <begin position="359"/>
        <end position="386"/>
    </location>
</feature>
<feature type="transmembrane region" description="Helical" evidence="1">
    <location>
        <begin position="21"/>
        <end position="45"/>
    </location>
</feature>
<gene>
    <name evidence="2" type="ORF">MOQ_003637</name>
</gene>
<reference evidence="2 3" key="1">
    <citation type="journal article" date="2012" name="BMC Genomics">
        <title>Comparative genomic analysis of human infective Trypanosoma cruzi lineages with the bat-restricted subspecies T. cruzi marinkellei.</title>
        <authorList>
            <person name="Franzen O."/>
            <person name="Talavera-Lopez C."/>
            <person name="Ochaya S."/>
            <person name="Butler C.E."/>
            <person name="Messenger L.A."/>
            <person name="Lewis M.D."/>
            <person name="Llewellyn M.S."/>
            <person name="Marinkelle C.J."/>
            <person name="Tyler K.M."/>
            <person name="Miles M.A."/>
            <person name="Andersson B."/>
        </authorList>
    </citation>
    <scope>NUCLEOTIDE SEQUENCE [LARGE SCALE GENOMIC DNA]</scope>
    <source>
        <strain evidence="2 3">B7</strain>
    </source>
</reference>